<protein>
    <submittedName>
        <fullName evidence="1">Uncharacterized protein</fullName>
    </submittedName>
</protein>
<proteinExistence type="predicted"/>
<accession>A0A022XGQ5</accession>
<keyword evidence="2" id="KW-1185">Reference proteome</keyword>
<name>A0A022XGQ5_TRISD</name>
<evidence type="ECO:0000313" key="1">
    <source>
        <dbReference type="EMBL" id="EZF69634.1"/>
    </source>
</evidence>
<sequence length="147" mass="16325">MLLCVGRERPLIMQQLHENAALTSTDPLWSCVQGFMDFPHSSPRSYRYRKSDCQVDAQSKAFPLLLLLDRGHRSTTYCLAAAYDSASGSQGPECWVPGDSHCSVFAWPTRSFFGRLAASAAPLLSNILSTGSQWLAEAHFHVFSDLR</sequence>
<dbReference type="EMBL" id="KK208929">
    <property type="protein sequence ID" value="EZF69634.1"/>
    <property type="molecule type" value="Genomic_DNA"/>
</dbReference>
<dbReference type="AlphaFoldDB" id="A0A022XGQ5"/>
<gene>
    <name evidence="1" type="ORF">H105_07949</name>
</gene>
<dbReference type="HOGENOM" id="CLU_1769416_0_0_1"/>
<evidence type="ECO:0000313" key="2">
    <source>
        <dbReference type="Proteomes" id="UP000023623"/>
    </source>
</evidence>
<organism evidence="1 2">
    <name type="scientific">Trichophyton soudanense CBS 452.61</name>
    <dbReference type="NCBI Taxonomy" id="1215331"/>
    <lineage>
        <taxon>Eukaryota</taxon>
        <taxon>Fungi</taxon>
        <taxon>Dikarya</taxon>
        <taxon>Ascomycota</taxon>
        <taxon>Pezizomycotina</taxon>
        <taxon>Eurotiomycetes</taxon>
        <taxon>Eurotiomycetidae</taxon>
        <taxon>Onygenales</taxon>
        <taxon>Arthrodermataceae</taxon>
        <taxon>Trichophyton</taxon>
    </lineage>
</organism>
<reference evidence="1 2" key="1">
    <citation type="submission" date="2014-02" db="EMBL/GenBank/DDBJ databases">
        <title>The Genome Sequence of Trichophyton rubrum (morphotype soudanense) CBS 452.61.</title>
        <authorList>
            <consortium name="The Broad Institute Genomics Platform"/>
            <person name="Cuomo C.A."/>
            <person name="White T.C."/>
            <person name="Graser Y."/>
            <person name="Martinez-Rossi N."/>
            <person name="Heitman J."/>
            <person name="Young S.K."/>
            <person name="Zeng Q."/>
            <person name="Gargeya S."/>
            <person name="Abouelleil A."/>
            <person name="Alvarado L."/>
            <person name="Chapman S.B."/>
            <person name="Gainer-Dewar J."/>
            <person name="Goldberg J."/>
            <person name="Griggs A."/>
            <person name="Gujja S."/>
            <person name="Hansen M."/>
            <person name="Howarth C."/>
            <person name="Imamovic A."/>
            <person name="Larimer J."/>
            <person name="Martinez D."/>
            <person name="Murphy C."/>
            <person name="Pearson M.D."/>
            <person name="Persinoti G."/>
            <person name="Poon T."/>
            <person name="Priest M."/>
            <person name="Roberts A.D."/>
            <person name="Saif S."/>
            <person name="Shea T.D."/>
            <person name="Sykes S.N."/>
            <person name="Wortman J."/>
            <person name="Nusbaum C."/>
            <person name="Birren B."/>
        </authorList>
    </citation>
    <scope>NUCLEOTIDE SEQUENCE [LARGE SCALE GENOMIC DNA]</scope>
    <source>
        <strain evidence="1 2">CBS 452.61</strain>
    </source>
</reference>
<dbReference type="Proteomes" id="UP000023623">
    <property type="component" value="Unassembled WGS sequence"/>
</dbReference>